<dbReference type="InterPro" id="IPR045951">
    <property type="entry name" value="DUF6371"/>
</dbReference>
<gene>
    <name evidence="3" type="ORF">GCM10007384_26130</name>
</gene>
<proteinExistence type="predicted"/>
<accession>A0A918JXE6</accession>
<evidence type="ECO:0000313" key="3">
    <source>
        <dbReference type="EMBL" id="GGX23684.1"/>
    </source>
</evidence>
<organism evidence="3 4">
    <name type="scientific">Aquimarina muelleri</name>
    <dbReference type="NCBI Taxonomy" id="279356"/>
    <lineage>
        <taxon>Bacteria</taxon>
        <taxon>Pseudomonadati</taxon>
        <taxon>Bacteroidota</taxon>
        <taxon>Flavobacteriia</taxon>
        <taxon>Flavobacteriales</taxon>
        <taxon>Flavobacteriaceae</taxon>
        <taxon>Aquimarina</taxon>
    </lineage>
</organism>
<keyword evidence="4" id="KW-1185">Reference proteome</keyword>
<dbReference type="EMBL" id="BMWS01000017">
    <property type="protein sequence ID" value="GGX23684.1"/>
    <property type="molecule type" value="Genomic_DNA"/>
</dbReference>
<dbReference type="Pfam" id="PF19898">
    <property type="entry name" value="DUF6371"/>
    <property type="match status" value="1"/>
</dbReference>
<evidence type="ECO:0000313" key="4">
    <source>
        <dbReference type="Proteomes" id="UP000601108"/>
    </source>
</evidence>
<name>A0A918JXE6_9FLAO</name>
<evidence type="ECO:0000259" key="1">
    <source>
        <dbReference type="Pfam" id="PF19898"/>
    </source>
</evidence>
<dbReference type="Pfam" id="PF21957">
    <property type="entry name" value="Zn_ribbon_16"/>
    <property type="match status" value="1"/>
</dbReference>
<feature type="domain" description="DUF6371" evidence="1">
    <location>
        <begin position="70"/>
        <end position="219"/>
    </location>
</feature>
<dbReference type="AlphaFoldDB" id="A0A918JXE6"/>
<feature type="domain" description="Zinc beta-ribbon finger putative" evidence="2">
    <location>
        <begin position="2"/>
        <end position="28"/>
    </location>
</feature>
<comment type="caution">
    <text evidence="3">The sequence shown here is derived from an EMBL/GenBank/DDBJ whole genome shotgun (WGS) entry which is preliminary data.</text>
</comment>
<dbReference type="Proteomes" id="UP000601108">
    <property type="component" value="Unassembled WGS sequence"/>
</dbReference>
<evidence type="ECO:0000259" key="2">
    <source>
        <dbReference type="Pfam" id="PF21957"/>
    </source>
</evidence>
<protein>
    <submittedName>
        <fullName evidence="3">Uncharacterized protein</fullName>
    </submittedName>
</protein>
<dbReference type="InterPro" id="IPR047731">
    <property type="entry name" value="Zinc_ribbon_put"/>
</dbReference>
<reference evidence="3 4" key="1">
    <citation type="journal article" date="2014" name="Int. J. Syst. Evol. Microbiol.">
        <title>Complete genome sequence of Corynebacterium casei LMG S-19264T (=DSM 44701T), isolated from a smear-ripened cheese.</title>
        <authorList>
            <consortium name="US DOE Joint Genome Institute (JGI-PGF)"/>
            <person name="Walter F."/>
            <person name="Albersmeier A."/>
            <person name="Kalinowski J."/>
            <person name="Ruckert C."/>
        </authorList>
    </citation>
    <scope>NUCLEOTIDE SEQUENCE [LARGE SCALE GENOMIC DNA]</scope>
    <source>
        <strain evidence="3 4">KCTC 12285</strain>
    </source>
</reference>
<sequence>MQDNVGRCNREIQCGYHYTPKQFFEDTNNLVEIEPTKKSRDLIYIPKRKSIIHTIPYRLLLKSMQSRYPNNFILFLENIFNPETTKELTEKYLIGTSKKWQGATIFWQMDAQRNIRSGKIMLYHPITGKRVKKPFPHISWVHKTLKIKDYHLKQCLFGEHLLKTNREKPIAIVESEKTAIISSVFLSKFIWMATGSLSNLNYKNTKVLKGRQVVLFPDLNGYEKWKEKISTLYPEVDYQISDLIEKKASKIQKEKGWDIADYLLDIRLVGSNIN</sequence>